<dbReference type="GO" id="GO:0005829">
    <property type="term" value="C:cytosol"/>
    <property type="evidence" value="ECO:0007669"/>
    <property type="project" value="TreeGrafter"/>
</dbReference>
<comment type="caution">
    <text evidence="4">The sequence shown here is derived from an EMBL/GenBank/DDBJ whole genome shotgun (WGS) entry which is preliminary data.</text>
</comment>
<dbReference type="SUPFAM" id="SSF53613">
    <property type="entry name" value="Ribokinase-like"/>
    <property type="match status" value="1"/>
</dbReference>
<dbReference type="RefSeq" id="WP_051917824.1">
    <property type="nucleotide sequence ID" value="NZ_JDUO01000005.1"/>
</dbReference>
<evidence type="ECO:0000256" key="1">
    <source>
        <dbReference type="ARBA" id="ARBA00022679"/>
    </source>
</evidence>
<evidence type="ECO:0000313" key="4">
    <source>
        <dbReference type="EMBL" id="KFI78288.1"/>
    </source>
</evidence>
<dbReference type="AlphaFoldDB" id="A0A087C4T8"/>
<protein>
    <submittedName>
        <fullName evidence="4">Ribokinase family sugar kinase</fullName>
    </submittedName>
</protein>
<evidence type="ECO:0000256" key="2">
    <source>
        <dbReference type="ARBA" id="ARBA00022777"/>
    </source>
</evidence>
<gene>
    <name evidence="4" type="ORF">BMON_1553</name>
</gene>
<reference evidence="4 5" key="1">
    <citation type="submission" date="2014-03" db="EMBL/GenBank/DDBJ databases">
        <title>Genomics of Bifidobacteria.</title>
        <authorList>
            <person name="Ventura M."/>
            <person name="Milani C."/>
            <person name="Lugli G.A."/>
        </authorList>
    </citation>
    <scope>NUCLEOTIDE SEQUENCE [LARGE SCALE GENOMIC DNA]</scope>
    <source>
        <strain evidence="4 5">DSM 21395</strain>
    </source>
</reference>
<sequence length="354" mass="37831">MSQITPTSGGHGRAEHTPVVMSLGQIWVDIMMNVDALPRLGDFIVPRSVSQSIGGSYRVLIAAKRMGSPSEHAGIIGQGMMAATVRAALSRHGIGHIGQDRIDTDTGMRLVLTDGERKTFIAPYGAEAQGGADTFDDIHPEAGDVVHISDNTLLDHPAAGVEAFFRRTLRDPRHRAYTIVLNPTNTLELVNDHLLEDMILSQPTWSCNRQEATTLAARLGVTVDEKPQLTVGGGFDQSMLALCTALGAVLRAPLVLRAGARGAWVREPGGLVTHIMGFPVKPVHIRSAGASHTGVLCAMLAQGWSLLDAVTIANAAAALAIEHHVDGIPHCPEREPVMALLRDHRWSGDGTDHD</sequence>
<keyword evidence="2 4" id="KW-0418">Kinase</keyword>
<dbReference type="OrthoDB" id="8578462at2"/>
<feature type="domain" description="Carbohydrate kinase PfkB" evidence="3">
    <location>
        <begin position="20"/>
        <end position="325"/>
    </location>
</feature>
<dbReference type="Gene3D" id="3.40.1190.20">
    <property type="match status" value="1"/>
</dbReference>
<dbReference type="Pfam" id="PF00294">
    <property type="entry name" value="PfkB"/>
    <property type="match status" value="1"/>
</dbReference>
<dbReference type="GO" id="GO:0016301">
    <property type="term" value="F:kinase activity"/>
    <property type="evidence" value="ECO:0007669"/>
    <property type="project" value="UniProtKB-KW"/>
</dbReference>
<evidence type="ECO:0000313" key="5">
    <source>
        <dbReference type="Proteomes" id="UP000029082"/>
    </source>
</evidence>
<dbReference type="InterPro" id="IPR029056">
    <property type="entry name" value="Ribokinase-like"/>
</dbReference>
<name>A0A087C4T8_9BIFI</name>
<dbReference type="EMBL" id="JGZE01000004">
    <property type="protein sequence ID" value="KFI78288.1"/>
    <property type="molecule type" value="Genomic_DNA"/>
</dbReference>
<accession>A0A087C4T8</accession>
<keyword evidence="5" id="KW-1185">Reference proteome</keyword>
<dbReference type="STRING" id="1437603.GCA_000771525_01495"/>
<organism evidence="4 5">
    <name type="scientific">Bifidobacterium mongoliense DSM 21395</name>
    <dbReference type="NCBI Taxonomy" id="1437603"/>
    <lineage>
        <taxon>Bacteria</taxon>
        <taxon>Bacillati</taxon>
        <taxon>Actinomycetota</taxon>
        <taxon>Actinomycetes</taxon>
        <taxon>Bifidobacteriales</taxon>
        <taxon>Bifidobacteriaceae</taxon>
        <taxon>Bifidobacterium</taxon>
    </lineage>
</organism>
<dbReference type="PANTHER" id="PTHR10584">
    <property type="entry name" value="SUGAR KINASE"/>
    <property type="match status" value="1"/>
</dbReference>
<keyword evidence="1" id="KW-0808">Transferase</keyword>
<dbReference type="eggNOG" id="COG0524">
    <property type="taxonomic scope" value="Bacteria"/>
</dbReference>
<dbReference type="GeneID" id="93094536"/>
<proteinExistence type="predicted"/>
<evidence type="ECO:0000259" key="3">
    <source>
        <dbReference type="Pfam" id="PF00294"/>
    </source>
</evidence>
<dbReference type="InterPro" id="IPR011611">
    <property type="entry name" value="PfkB_dom"/>
</dbReference>
<dbReference type="PANTHER" id="PTHR10584:SF166">
    <property type="entry name" value="RIBOKINASE"/>
    <property type="match status" value="1"/>
</dbReference>
<dbReference type="Proteomes" id="UP000029082">
    <property type="component" value="Unassembled WGS sequence"/>
</dbReference>